<feature type="compositionally biased region" description="Basic and acidic residues" evidence="1">
    <location>
        <begin position="635"/>
        <end position="652"/>
    </location>
</feature>
<dbReference type="PANTHER" id="PTHR21450:SF35">
    <property type="entry name" value="TRANSCRIPTION FACTOR, PUTATIVE (DUF630 AND DUF632)-RELATED"/>
    <property type="match status" value="1"/>
</dbReference>
<feature type="region of interest" description="Disordered" evidence="1">
    <location>
        <begin position="633"/>
        <end position="652"/>
    </location>
</feature>
<name>A0A6V7P6T0_ANACO</name>
<evidence type="ECO:0000259" key="2">
    <source>
        <dbReference type="Pfam" id="PF04782"/>
    </source>
</evidence>
<accession>A0A6V7P6T0</accession>
<dbReference type="EMBL" id="LR862145">
    <property type="protein sequence ID" value="CAD1826368.1"/>
    <property type="molecule type" value="Genomic_DNA"/>
</dbReference>
<dbReference type="Pfam" id="PF04783">
    <property type="entry name" value="DUF630"/>
    <property type="match status" value="1"/>
</dbReference>
<evidence type="ECO:0008006" key="5">
    <source>
        <dbReference type="Google" id="ProtNLM"/>
    </source>
</evidence>
<proteinExistence type="predicted"/>
<feature type="domain" description="DUF632" evidence="2">
    <location>
        <begin position="279"/>
        <end position="620"/>
    </location>
</feature>
<protein>
    <recommendedName>
        <fullName evidence="5">Nitrate regulatory gene2 protein-like</fullName>
    </recommendedName>
</protein>
<dbReference type="AlphaFoldDB" id="A0A6V7P6T0"/>
<gene>
    <name evidence="4" type="ORF">CB5_LOCUS9579</name>
</gene>
<dbReference type="InterPro" id="IPR006868">
    <property type="entry name" value="DUF630"/>
</dbReference>
<organism evidence="4">
    <name type="scientific">Ananas comosus var. bracteatus</name>
    <name type="common">red pineapple</name>
    <dbReference type="NCBI Taxonomy" id="296719"/>
    <lineage>
        <taxon>Eukaryota</taxon>
        <taxon>Viridiplantae</taxon>
        <taxon>Streptophyta</taxon>
        <taxon>Embryophyta</taxon>
        <taxon>Tracheophyta</taxon>
        <taxon>Spermatophyta</taxon>
        <taxon>Magnoliopsida</taxon>
        <taxon>Liliopsida</taxon>
        <taxon>Poales</taxon>
        <taxon>Bromeliaceae</taxon>
        <taxon>Bromelioideae</taxon>
        <taxon>Ananas</taxon>
    </lineage>
</organism>
<feature type="region of interest" description="Disordered" evidence="1">
    <location>
        <begin position="66"/>
        <end position="100"/>
    </location>
</feature>
<dbReference type="PANTHER" id="PTHR21450">
    <property type="entry name" value="PROTEIN ALTERED PHOSPHATE STARVATION RESPONSE 1"/>
    <property type="match status" value="1"/>
</dbReference>
<evidence type="ECO:0000256" key="1">
    <source>
        <dbReference type="SAM" id="MobiDB-lite"/>
    </source>
</evidence>
<feature type="domain" description="DUF630" evidence="3">
    <location>
        <begin position="1"/>
        <end position="59"/>
    </location>
</feature>
<dbReference type="Pfam" id="PF04782">
    <property type="entry name" value="DUF632"/>
    <property type="match status" value="1"/>
</dbReference>
<reference evidence="4" key="1">
    <citation type="submission" date="2020-07" db="EMBL/GenBank/DDBJ databases">
        <authorList>
            <person name="Lin J."/>
        </authorList>
    </citation>
    <scope>NUCLEOTIDE SEQUENCE</scope>
</reference>
<sequence>MGNSCTKQDRSAALQLCKERMRFIKQAIDSRYALSAAQLSYVQSLRNVGTALRQFVEAETLIEVPVATSEPDKSPSHSSYASPSPSPLADNFGSPLTNESPLNPRISDVSFMRATGSASLKVTVNSTQGHFVEEDASPTFPFPPPPPDINSSWDFFDPVVPFDNVGIQNFNRLGDFQHSKEKHLSPSIGEKKEVFGKNEEKASTSTNSEVDCQNNGLEPYHLMGRSGFITTDGKNERLNRVASSEVTTSVSKDVGVEKEPCNEREDASEFITHRAKDFLTSMKDIESRFSKAADSGHEVSRMLETNKIRLSISSETIGKSSPSLFLTPFLICCTAENNTAHESDKQVAKVITWNRSISSQSSSSRNPLISASRDDATESGSDFIEEFCMISGSHSSTLDRLYAWERKLYDELKSSESISKAYDRKCVQLRHQFARDLDARVIDKTRAVAKVLHSRLRVAIQTVDSISRRIERLRDEELQPQLIELIQGLIRMWRIMLETHHAQYITISLAYHTKSSALVPPSESCKRALIHLRSEMDCFGLSFSNWVKAHKSYVEALNSWLQKCVLPPQERSRGRKVAFSPRRTLAPPIFVLLREWLNGILSQNSDEVNDSIDQITLVLHEWFKQHSQLKQAKKKLSDEENETEPKEENKEEKCKEIESKVVNLQGSLTRLFDRLTKFAEAMLKTYEEVKQESEKAQAAYIEGRVIR</sequence>
<evidence type="ECO:0000313" key="4">
    <source>
        <dbReference type="EMBL" id="CAD1826368.1"/>
    </source>
</evidence>
<evidence type="ECO:0000259" key="3">
    <source>
        <dbReference type="Pfam" id="PF04783"/>
    </source>
</evidence>
<dbReference type="InterPro" id="IPR006867">
    <property type="entry name" value="DUF632"/>
</dbReference>